<feature type="binding site" evidence="10">
    <location>
        <position position="166"/>
    </location>
    <ligand>
        <name>Mn(2+)</name>
        <dbReference type="ChEBI" id="CHEBI:29035"/>
    </ligand>
</feature>
<evidence type="ECO:0000256" key="3">
    <source>
        <dbReference type="ARBA" id="ARBA00022759"/>
    </source>
</evidence>
<dbReference type="EMBL" id="FOFB01000012">
    <property type="protein sequence ID" value="SEQ60076.1"/>
    <property type="molecule type" value="Genomic_DNA"/>
</dbReference>
<dbReference type="CDD" id="cd09634">
    <property type="entry name" value="Cas1_I-II-III"/>
    <property type="match status" value="1"/>
</dbReference>
<feature type="binding site" evidence="10">
    <location>
        <position position="246"/>
    </location>
    <ligand>
        <name>Mn(2+)</name>
        <dbReference type="ChEBI" id="CHEBI:29035"/>
    </ligand>
</feature>
<dbReference type="RefSeq" id="WP_175489352.1">
    <property type="nucleotide sequence ID" value="NZ_FOFB01000012.1"/>
</dbReference>
<dbReference type="Pfam" id="PF01867">
    <property type="entry name" value="Cas_Cas1"/>
    <property type="match status" value="1"/>
</dbReference>
<dbReference type="GO" id="GO:0046872">
    <property type="term" value="F:metal ion binding"/>
    <property type="evidence" value="ECO:0007669"/>
    <property type="project" value="UniProtKB-UniRule"/>
</dbReference>
<evidence type="ECO:0000256" key="6">
    <source>
        <dbReference type="ARBA" id="ARBA00023118"/>
    </source>
</evidence>
<gene>
    <name evidence="10" type="primary">cas1</name>
    <name evidence="11" type="ORF">SAMN05444359_112106</name>
</gene>
<dbReference type="InterPro" id="IPR002729">
    <property type="entry name" value="CRISPR-assoc_Cas1"/>
</dbReference>
<dbReference type="GO" id="GO:0003677">
    <property type="term" value="F:DNA binding"/>
    <property type="evidence" value="ECO:0007669"/>
    <property type="project" value="UniProtKB-KW"/>
</dbReference>
<dbReference type="GO" id="GO:0016787">
    <property type="term" value="F:hydrolase activity"/>
    <property type="evidence" value="ECO:0007669"/>
    <property type="project" value="UniProtKB-KW"/>
</dbReference>
<protein>
    <recommendedName>
        <fullName evidence="10">CRISPR-associated endonuclease Cas1</fullName>
        <ecNumber evidence="10">3.1.-.-</ecNumber>
    </recommendedName>
</protein>
<dbReference type="PANTHER" id="PTHR34353">
    <property type="entry name" value="CRISPR-ASSOCIATED ENDONUCLEASE CAS1 1"/>
    <property type="match status" value="1"/>
</dbReference>
<keyword evidence="5 10" id="KW-0460">Magnesium</keyword>
<dbReference type="InterPro" id="IPR042206">
    <property type="entry name" value="CRISPR-assoc_Cas1_C"/>
</dbReference>
<dbReference type="InterPro" id="IPR050646">
    <property type="entry name" value="Cas1"/>
</dbReference>
<dbReference type="NCBIfam" id="TIGR00287">
    <property type="entry name" value="cas1"/>
    <property type="match status" value="1"/>
</dbReference>
<dbReference type="InParanoid" id="A0A1H9HCX3"/>
<feature type="binding site" evidence="10">
    <location>
        <position position="231"/>
    </location>
    <ligand>
        <name>Mn(2+)</name>
        <dbReference type="ChEBI" id="CHEBI:29035"/>
    </ligand>
</feature>
<proteinExistence type="inferred from homology"/>
<dbReference type="Gene3D" id="3.100.10.20">
    <property type="entry name" value="CRISPR-associated endonuclease Cas1, N-terminal domain"/>
    <property type="match status" value="1"/>
</dbReference>
<dbReference type="HAMAP" id="MF_01470">
    <property type="entry name" value="Cas1"/>
    <property type="match status" value="1"/>
</dbReference>
<keyword evidence="2 10" id="KW-0479">Metal-binding</keyword>
<evidence type="ECO:0000256" key="9">
    <source>
        <dbReference type="ARBA" id="ARBA00038592"/>
    </source>
</evidence>
<dbReference type="GO" id="GO:0051607">
    <property type="term" value="P:defense response to virus"/>
    <property type="evidence" value="ECO:0007669"/>
    <property type="project" value="UniProtKB-UniRule"/>
</dbReference>
<accession>A0A1H9HCX3</accession>
<dbReference type="Proteomes" id="UP000199021">
    <property type="component" value="Unassembled WGS sequence"/>
</dbReference>
<evidence type="ECO:0000313" key="11">
    <source>
        <dbReference type="EMBL" id="SEQ60076.1"/>
    </source>
</evidence>
<keyword evidence="6 10" id="KW-0051">Antiviral defense</keyword>
<keyword evidence="3 10" id="KW-0255">Endonuclease</keyword>
<evidence type="ECO:0000313" key="12">
    <source>
        <dbReference type="Proteomes" id="UP000199021"/>
    </source>
</evidence>
<evidence type="ECO:0000256" key="4">
    <source>
        <dbReference type="ARBA" id="ARBA00022801"/>
    </source>
</evidence>
<keyword evidence="7 10" id="KW-0238">DNA-binding</keyword>
<evidence type="ECO:0000256" key="8">
    <source>
        <dbReference type="ARBA" id="ARBA00023211"/>
    </source>
</evidence>
<dbReference type="InterPro" id="IPR042211">
    <property type="entry name" value="CRISPR-assoc_Cas1_N"/>
</dbReference>
<dbReference type="AlphaFoldDB" id="A0A1H9HCX3"/>
<keyword evidence="4 10" id="KW-0378">Hydrolase</keyword>
<keyword evidence="12" id="KW-1185">Reference proteome</keyword>
<comment type="function">
    <text evidence="10">CRISPR (clustered regularly interspaced short palindromic repeat), is an adaptive immune system that provides protection against mobile genetic elements (viruses, transposable elements and conjugative plasmids). CRISPR clusters contain spacers, sequences complementary to antecedent mobile elements, and target invading nucleic acids. CRISPR clusters are transcribed and processed into CRISPR RNA (crRNA). Acts as a dsDNA endonuclease. Involved in the integration of spacer DNA into the CRISPR cassette.</text>
</comment>
<dbReference type="GO" id="GO:0004519">
    <property type="term" value="F:endonuclease activity"/>
    <property type="evidence" value="ECO:0007669"/>
    <property type="project" value="UniProtKB-UniRule"/>
</dbReference>
<comment type="similarity">
    <text evidence="10">Belongs to the CRISPR-associated endonuclease Cas1 family.</text>
</comment>
<comment type="subunit">
    <text evidence="9 10">Homodimer, forms a heterotetramer with a Cas2 homodimer.</text>
</comment>
<evidence type="ECO:0000256" key="2">
    <source>
        <dbReference type="ARBA" id="ARBA00022723"/>
    </source>
</evidence>
<dbReference type="GO" id="GO:0043571">
    <property type="term" value="P:maintenance of CRISPR repeat elements"/>
    <property type="evidence" value="ECO:0007669"/>
    <property type="project" value="UniProtKB-UniRule"/>
</dbReference>
<evidence type="ECO:0000256" key="1">
    <source>
        <dbReference type="ARBA" id="ARBA00022722"/>
    </source>
</evidence>
<organism evidence="11 12">
    <name type="scientific">Neolewinella agarilytica</name>
    <dbReference type="NCBI Taxonomy" id="478744"/>
    <lineage>
        <taxon>Bacteria</taxon>
        <taxon>Pseudomonadati</taxon>
        <taxon>Bacteroidota</taxon>
        <taxon>Saprospiria</taxon>
        <taxon>Saprospirales</taxon>
        <taxon>Lewinellaceae</taxon>
        <taxon>Neolewinella</taxon>
    </lineage>
</organism>
<evidence type="ECO:0000256" key="10">
    <source>
        <dbReference type="HAMAP-Rule" id="MF_01470"/>
    </source>
</evidence>
<sequence length="331" mass="37491">MQLVLHTHGLRLDVAAGIFHLTDGEHERSISPELIDSISVLSGDCLLTARAVRLAAAAEVPIYFHDDFGEADACLRSAYFESLARRRRGQVYFSDSVAGAAWVVAQFLLKTDAQVDNLRYLSNRRKKHSEELGAAAGAMEKTKEHWEALAKQKPSPKWASQVMGHEGAIARTYWQALSAALPAEWQFAGRSRRPAQDPYNALTNYCYGILYARVERTLFAAGLDPHLGILHADEYDRPTLAYDLIEPFRPWVDRFLLQQILQFKLDLATVEARDGGWWITHAAKKELVPNFNQYFQGLTLWRGQRAKREGQIYRHAQDLARTIDSSTQRPN</sequence>
<evidence type="ECO:0000256" key="5">
    <source>
        <dbReference type="ARBA" id="ARBA00022842"/>
    </source>
</evidence>
<comment type="cofactor">
    <cofactor evidence="10">
        <name>Mg(2+)</name>
        <dbReference type="ChEBI" id="CHEBI:18420"/>
    </cofactor>
    <cofactor evidence="10">
        <name>Mn(2+)</name>
        <dbReference type="ChEBI" id="CHEBI:29035"/>
    </cofactor>
</comment>
<dbReference type="STRING" id="478744.SAMN05444359_112106"/>
<reference evidence="12" key="1">
    <citation type="submission" date="2016-10" db="EMBL/GenBank/DDBJ databases">
        <authorList>
            <person name="Varghese N."/>
            <person name="Submissions S."/>
        </authorList>
    </citation>
    <scope>NUCLEOTIDE SEQUENCE [LARGE SCALE GENOMIC DNA]</scope>
    <source>
        <strain evidence="12">DSM 24740</strain>
    </source>
</reference>
<keyword evidence="1 10" id="KW-0540">Nuclease</keyword>
<keyword evidence="8 10" id="KW-0464">Manganese</keyword>
<evidence type="ECO:0000256" key="7">
    <source>
        <dbReference type="ARBA" id="ARBA00023125"/>
    </source>
</evidence>
<dbReference type="Gene3D" id="1.20.120.920">
    <property type="entry name" value="CRISPR-associated endonuclease Cas1, C-terminal domain"/>
    <property type="match status" value="1"/>
</dbReference>
<dbReference type="PANTHER" id="PTHR34353:SF2">
    <property type="entry name" value="CRISPR-ASSOCIATED ENDONUCLEASE CAS1 1"/>
    <property type="match status" value="1"/>
</dbReference>
<name>A0A1H9HCX3_9BACT</name>
<dbReference type="EC" id="3.1.-.-" evidence="10"/>